<protein>
    <submittedName>
        <fullName evidence="1">Uncharacterized protein</fullName>
    </submittedName>
</protein>
<dbReference type="Proteomes" id="UP001240678">
    <property type="component" value="Unassembled WGS sequence"/>
</dbReference>
<accession>A0AAI9Z1R5</accession>
<sequence>MVDLRQLKHHGGRCYHGEMLTTMKPAAKLLKHVRQGEPDITSHIRHHHLALIARTSHTPYTPHTPSARERRIASKNPSLSLVACGSFHENGYGIEAQPSKITVRSSHDSSSASSACGAPKGVGMQKILENHFSGTSWSVETRWLHMTRPIILASRRPPNRRRLRSTCVSSFSYGYLHPSLFSTRCLANFARLVQCLPSYGYCCPVSTGSQTGYRRAGTEDLSKDQSYLSGSCLLVFSAH</sequence>
<organism evidence="1 2">
    <name type="scientific">Colletotrichum costaricense</name>
    <dbReference type="NCBI Taxonomy" id="1209916"/>
    <lineage>
        <taxon>Eukaryota</taxon>
        <taxon>Fungi</taxon>
        <taxon>Dikarya</taxon>
        <taxon>Ascomycota</taxon>
        <taxon>Pezizomycotina</taxon>
        <taxon>Sordariomycetes</taxon>
        <taxon>Hypocreomycetidae</taxon>
        <taxon>Glomerellales</taxon>
        <taxon>Glomerellaceae</taxon>
        <taxon>Colletotrichum</taxon>
        <taxon>Colletotrichum acutatum species complex</taxon>
    </lineage>
</organism>
<evidence type="ECO:0000313" key="2">
    <source>
        <dbReference type="Proteomes" id="UP001240678"/>
    </source>
</evidence>
<dbReference type="GeneID" id="85337221"/>
<reference evidence="1 2" key="1">
    <citation type="submission" date="2016-10" db="EMBL/GenBank/DDBJ databases">
        <title>The genome sequence of Colletotrichum fioriniae PJ7.</title>
        <authorList>
            <person name="Baroncelli R."/>
        </authorList>
    </citation>
    <scope>NUCLEOTIDE SEQUENCE [LARGE SCALE GENOMIC DNA]</scope>
    <source>
        <strain evidence="1 2">IMI 309622</strain>
    </source>
</reference>
<comment type="caution">
    <text evidence="1">The sequence shown here is derived from an EMBL/GenBank/DDBJ whole genome shotgun (WGS) entry which is preliminary data.</text>
</comment>
<keyword evidence="2" id="KW-1185">Reference proteome</keyword>
<evidence type="ECO:0000313" key="1">
    <source>
        <dbReference type="EMBL" id="KAK1530392.1"/>
    </source>
</evidence>
<proteinExistence type="predicted"/>
<name>A0AAI9Z1R5_9PEZI</name>
<dbReference type="RefSeq" id="XP_060315446.1">
    <property type="nucleotide sequence ID" value="XM_060453674.1"/>
</dbReference>
<dbReference type="EMBL" id="MOOE01000005">
    <property type="protein sequence ID" value="KAK1530392.1"/>
    <property type="molecule type" value="Genomic_DNA"/>
</dbReference>
<gene>
    <name evidence="1" type="ORF">CCOS01_05495</name>
</gene>
<dbReference type="AlphaFoldDB" id="A0AAI9Z1R5"/>